<name>C8PFE4_9BACT</name>
<keyword evidence="2" id="KW-1185">Reference proteome</keyword>
<evidence type="ECO:0000313" key="2">
    <source>
        <dbReference type="Proteomes" id="UP000005709"/>
    </source>
</evidence>
<comment type="caution">
    <text evidence="1">The sequence shown here is derived from an EMBL/GenBank/DDBJ whole genome shotgun (WGS) entry which is preliminary data.</text>
</comment>
<gene>
    <name evidence="1" type="ORF">CAMGR0001_2494</name>
</gene>
<organism evidence="1 2">
    <name type="scientific">Campylobacter gracilis RM3268</name>
    <dbReference type="NCBI Taxonomy" id="553220"/>
    <lineage>
        <taxon>Bacteria</taxon>
        <taxon>Pseudomonadati</taxon>
        <taxon>Campylobacterota</taxon>
        <taxon>Epsilonproteobacteria</taxon>
        <taxon>Campylobacterales</taxon>
        <taxon>Campylobacteraceae</taxon>
        <taxon>Campylobacter</taxon>
    </lineage>
</organism>
<dbReference type="Proteomes" id="UP000005709">
    <property type="component" value="Unassembled WGS sequence"/>
</dbReference>
<evidence type="ECO:0000313" key="1">
    <source>
        <dbReference type="EMBL" id="EEV18461.1"/>
    </source>
</evidence>
<protein>
    <submittedName>
        <fullName evidence="1">Uncharacterized protein</fullName>
    </submittedName>
</protein>
<dbReference type="EMBL" id="ACYG01000013">
    <property type="protein sequence ID" value="EEV18461.1"/>
    <property type="molecule type" value="Genomic_DNA"/>
</dbReference>
<reference evidence="1 2" key="1">
    <citation type="submission" date="2009-07" db="EMBL/GenBank/DDBJ databases">
        <authorList>
            <person name="Madupu R."/>
            <person name="Sebastian Y."/>
            <person name="Durkin A.S."/>
            <person name="Torralba M."/>
            <person name="Methe B."/>
            <person name="Sutton G.G."/>
            <person name="Strausberg R.L."/>
            <person name="Nelson K.E."/>
        </authorList>
    </citation>
    <scope>NUCLEOTIDE SEQUENCE [LARGE SCALE GENOMIC DNA]</scope>
    <source>
        <strain evidence="1 2">RM3268</strain>
    </source>
</reference>
<accession>C8PFE4</accession>
<dbReference type="AlphaFoldDB" id="C8PFE4"/>
<sequence length="41" mass="4425">MLCFRWVEGAKLPVAKSGFAGLRSKKYIKGKLLRANGGCLG</sequence>
<proteinExistence type="predicted"/>